<feature type="domain" description="Thioesterase" evidence="2">
    <location>
        <begin position="49"/>
        <end position="121"/>
    </location>
</feature>
<dbReference type="Pfam" id="PF03061">
    <property type="entry name" value="4HBT"/>
    <property type="match status" value="1"/>
</dbReference>
<dbReference type="PANTHER" id="PTHR43240">
    <property type="entry name" value="1,4-DIHYDROXY-2-NAPHTHOYL-COA THIOESTERASE 1"/>
    <property type="match status" value="1"/>
</dbReference>
<comment type="caution">
    <text evidence="3">The sequence shown here is derived from an EMBL/GenBank/DDBJ whole genome shotgun (WGS) entry which is preliminary data.</text>
</comment>
<evidence type="ECO:0000313" key="4">
    <source>
        <dbReference type="Proteomes" id="UP000620874"/>
    </source>
</evidence>
<dbReference type="InterPro" id="IPR006683">
    <property type="entry name" value="Thioestr_dom"/>
</dbReference>
<evidence type="ECO:0000313" key="3">
    <source>
        <dbReference type="EMBL" id="MBD8041594.1"/>
    </source>
</evidence>
<protein>
    <submittedName>
        <fullName evidence="3">PaaI family thioesterase</fullName>
    </submittedName>
</protein>
<keyword evidence="4" id="KW-1185">Reference proteome</keyword>
<evidence type="ECO:0000259" key="2">
    <source>
        <dbReference type="Pfam" id="PF03061"/>
    </source>
</evidence>
<gene>
    <name evidence="3" type="ORF">H9625_14325</name>
</gene>
<dbReference type="InterPro" id="IPR029069">
    <property type="entry name" value="HotDog_dom_sf"/>
</dbReference>
<proteinExistence type="predicted"/>
<accession>A0ABR8YBK4</accession>
<dbReference type="NCBIfam" id="TIGR00369">
    <property type="entry name" value="unchar_dom_1"/>
    <property type="match status" value="1"/>
</dbReference>
<organism evidence="3 4">
    <name type="scientific">Phocaeicola intestinalis</name>
    <dbReference type="NCBI Taxonomy" id="2762212"/>
    <lineage>
        <taxon>Bacteria</taxon>
        <taxon>Pseudomonadati</taxon>
        <taxon>Bacteroidota</taxon>
        <taxon>Bacteroidia</taxon>
        <taxon>Bacteroidales</taxon>
        <taxon>Bacteroidaceae</taxon>
        <taxon>Phocaeicola</taxon>
    </lineage>
</organism>
<dbReference type="Gene3D" id="3.10.129.10">
    <property type="entry name" value="Hotdog Thioesterase"/>
    <property type="match status" value="1"/>
</dbReference>
<dbReference type="Proteomes" id="UP000620874">
    <property type="component" value="Unassembled WGS sequence"/>
</dbReference>
<dbReference type="SUPFAM" id="SSF54637">
    <property type="entry name" value="Thioesterase/thiol ester dehydrase-isomerase"/>
    <property type="match status" value="1"/>
</dbReference>
<evidence type="ECO:0000256" key="1">
    <source>
        <dbReference type="ARBA" id="ARBA00022801"/>
    </source>
</evidence>
<dbReference type="RefSeq" id="WP_013616180.1">
    <property type="nucleotide sequence ID" value="NZ_JACSPP010000059.1"/>
</dbReference>
<dbReference type="InterPro" id="IPR003736">
    <property type="entry name" value="PAAI_dom"/>
</dbReference>
<reference evidence="3 4" key="1">
    <citation type="submission" date="2020-08" db="EMBL/GenBank/DDBJ databases">
        <title>A Genomic Blueprint of the Chicken Gut Microbiome.</title>
        <authorList>
            <person name="Gilroy R."/>
            <person name="Ravi A."/>
            <person name="Getino M."/>
            <person name="Pursley I."/>
            <person name="Horton D.L."/>
            <person name="Alikhan N.-F."/>
            <person name="Baker D."/>
            <person name="Gharbi K."/>
            <person name="Hall N."/>
            <person name="Watson M."/>
            <person name="Adriaenssens E.M."/>
            <person name="Foster-Nyarko E."/>
            <person name="Jarju S."/>
            <person name="Secka A."/>
            <person name="Antonio M."/>
            <person name="Oren A."/>
            <person name="Chaudhuri R."/>
            <person name="La Ragione R.M."/>
            <person name="Hildebrand F."/>
            <person name="Pallen M.J."/>
        </authorList>
    </citation>
    <scope>NUCLEOTIDE SEQUENCE [LARGE SCALE GENOMIC DNA]</scope>
    <source>
        <strain evidence="3 4">Sa1CVN1</strain>
    </source>
</reference>
<sequence length="137" mass="15082">MEETVKHHLLDRVKKNPYVNHLEIDFQEIEEGRVVGRMPLKPEQRQYSGVVHGGVLAAFADTVAGFAAYTMTPTDRDVLTAELKTSFLRAAWGDELVGIGTVVKSGLNLQFAECEIYCDGKLVSKASGTFCVVHSLI</sequence>
<keyword evidence="1" id="KW-0378">Hydrolase</keyword>
<name>A0ABR8YBK4_9BACT</name>
<dbReference type="CDD" id="cd03443">
    <property type="entry name" value="PaaI_thioesterase"/>
    <property type="match status" value="1"/>
</dbReference>
<dbReference type="EMBL" id="JACSPP010000059">
    <property type="protein sequence ID" value="MBD8041594.1"/>
    <property type="molecule type" value="Genomic_DNA"/>
</dbReference>